<dbReference type="OrthoDB" id="6488128at2"/>
<name>A0A0C3IB74_9VIBR</name>
<dbReference type="RefSeq" id="WP_041154227.1">
    <property type="nucleotide sequence ID" value="NZ_CBCRVP010000004.1"/>
</dbReference>
<dbReference type="Proteomes" id="UP000031977">
    <property type="component" value="Unassembled WGS sequence"/>
</dbReference>
<proteinExistence type="predicted"/>
<accession>A0A0C3IB74</accession>
<evidence type="ECO:0000313" key="2">
    <source>
        <dbReference type="Proteomes" id="UP000031977"/>
    </source>
</evidence>
<dbReference type="STRING" id="50718.SU60_02875"/>
<evidence type="ECO:0008006" key="3">
    <source>
        <dbReference type="Google" id="ProtNLM"/>
    </source>
</evidence>
<dbReference type="EMBL" id="JXOK01000006">
    <property type="protein sequence ID" value="KIN12240.1"/>
    <property type="molecule type" value="Genomic_DNA"/>
</dbReference>
<evidence type="ECO:0000313" key="1">
    <source>
        <dbReference type="EMBL" id="KIN12240.1"/>
    </source>
</evidence>
<reference evidence="1 2" key="1">
    <citation type="submission" date="2015-01" db="EMBL/GenBank/DDBJ databases">
        <title>Draft genome of Vibrio mytili type strain CAIM 528.</title>
        <authorList>
            <person name="Gonzalez-Castillo A."/>
            <person name="Gomez-Gil B."/>
            <person name="Enciso-Ibarra J."/>
        </authorList>
    </citation>
    <scope>NUCLEOTIDE SEQUENCE [LARGE SCALE GENOMIC DNA]</scope>
    <source>
        <strain evidence="1 2">CAIM 528</strain>
    </source>
</reference>
<gene>
    <name evidence="1" type="ORF">SU60_02875</name>
</gene>
<dbReference type="InterPro" id="IPR006448">
    <property type="entry name" value="Phage_term_ssu_P27"/>
</dbReference>
<organism evidence="1 2">
    <name type="scientific">Vibrio mytili</name>
    <dbReference type="NCBI Taxonomy" id="50718"/>
    <lineage>
        <taxon>Bacteria</taxon>
        <taxon>Pseudomonadati</taxon>
        <taxon>Pseudomonadota</taxon>
        <taxon>Gammaproteobacteria</taxon>
        <taxon>Vibrionales</taxon>
        <taxon>Vibrionaceae</taxon>
        <taxon>Vibrio</taxon>
    </lineage>
</organism>
<protein>
    <recommendedName>
        <fullName evidence="3">Terminase</fullName>
    </recommendedName>
</protein>
<keyword evidence="2" id="KW-1185">Reference proteome</keyword>
<dbReference type="AlphaFoldDB" id="A0A0C3IB74"/>
<comment type="caution">
    <text evidence="1">The sequence shown here is derived from an EMBL/GenBank/DDBJ whole genome shotgun (WGS) entry which is preliminary data.</text>
</comment>
<dbReference type="Pfam" id="PF05119">
    <property type="entry name" value="Terminase_4"/>
    <property type="match status" value="1"/>
</dbReference>
<sequence length="116" mass="13016">MARMRQPQNKPLLGKSGMKMWRRYAPLLPNQATESDWDLLENYCLQFAMNQQSASEIQEQGSTVTNGAGTRVQNPANAMFNATSKQIVVLAKELNLTALSQHRNQLESEEDDGFDA</sequence>